<keyword evidence="2" id="KW-1185">Reference proteome</keyword>
<proteinExistence type="predicted"/>
<accession>A0A9N9K5E5</accession>
<evidence type="ECO:0000313" key="1">
    <source>
        <dbReference type="EMBL" id="CAG8807981.1"/>
    </source>
</evidence>
<sequence>LTDSSFYNIMTSTVHQYQLKCISVYVAQNAKSSNSNLSLFNSATYEDFVYSQEL</sequence>
<protein>
    <submittedName>
        <fullName evidence="1">1981_t:CDS:1</fullName>
    </submittedName>
</protein>
<organism evidence="1 2">
    <name type="scientific">Dentiscutata erythropus</name>
    <dbReference type="NCBI Taxonomy" id="1348616"/>
    <lineage>
        <taxon>Eukaryota</taxon>
        <taxon>Fungi</taxon>
        <taxon>Fungi incertae sedis</taxon>
        <taxon>Mucoromycota</taxon>
        <taxon>Glomeromycotina</taxon>
        <taxon>Glomeromycetes</taxon>
        <taxon>Diversisporales</taxon>
        <taxon>Gigasporaceae</taxon>
        <taxon>Dentiscutata</taxon>
    </lineage>
</organism>
<dbReference type="AlphaFoldDB" id="A0A9N9K5E5"/>
<evidence type="ECO:0000313" key="2">
    <source>
        <dbReference type="Proteomes" id="UP000789405"/>
    </source>
</evidence>
<feature type="non-terminal residue" evidence="1">
    <location>
        <position position="54"/>
    </location>
</feature>
<reference evidence="1" key="1">
    <citation type="submission" date="2021-06" db="EMBL/GenBank/DDBJ databases">
        <authorList>
            <person name="Kallberg Y."/>
            <person name="Tangrot J."/>
            <person name="Rosling A."/>
        </authorList>
    </citation>
    <scope>NUCLEOTIDE SEQUENCE</scope>
    <source>
        <strain evidence="1">MA453B</strain>
    </source>
</reference>
<dbReference type="Proteomes" id="UP000789405">
    <property type="component" value="Unassembled WGS sequence"/>
</dbReference>
<comment type="caution">
    <text evidence="1">The sequence shown here is derived from an EMBL/GenBank/DDBJ whole genome shotgun (WGS) entry which is preliminary data.</text>
</comment>
<gene>
    <name evidence="1" type="ORF">DERYTH_LOCUS24791</name>
</gene>
<name>A0A9N9K5E5_9GLOM</name>
<feature type="non-terminal residue" evidence="1">
    <location>
        <position position="1"/>
    </location>
</feature>
<dbReference type="EMBL" id="CAJVPY010043171">
    <property type="protein sequence ID" value="CAG8807981.1"/>
    <property type="molecule type" value="Genomic_DNA"/>
</dbReference>